<proteinExistence type="inferred from homology"/>
<comment type="similarity">
    <text evidence="1">Belongs to the glycosyltransferase 15 family.</text>
</comment>
<dbReference type="GO" id="GO:0000032">
    <property type="term" value="P:cell wall mannoprotein biosynthetic process"/>
    <property type="evidence" value="ECO:0007669"/>
    <property type="project" value="TreeGrafter"/>
</dbReference>
<dbReference type="InterPro" id="IPR002685">
    <property type="entry name" value="Glyco_trans_15"/>
</dbReference>
<dbReference type="PANTHER" id="PTHR31121:SF6">
    <property type="entry name" value="ALPHA-1,2 MANNOSYLTRANSFERASE KTR1"/>
    <property type="match status" value="1"/>
</dbReference>
<protein>
    <submittedName>
        <fullName evidence="3">Uncharacterized protein</fullName>
    </submittedName>
</protein>
<dbReference type="eggNOG" id="KOG4472">
    <property type="taxonomic scope" value="Eukaryota"/>
</dbReference>
<keyword evidence="4" id="KW-1185">Reference proteome</keyword>
<dbReference type="GO" id="GO:0016020">
    <property type="term" value="C:membrane"/>
    <property type="evidence" value="ECO:0007669"/>
    <property type="project" value="InterPro"/>
</dbReference>
<evidence type="ECO:0000256" key="2">
    <source>
        <dbReference type="ARBA" id="ARBA00022679"/>
    </source>
</evidence>
<dbReference type="GO" id="GO:0006487">
    <property type="term" value="P:protein N-linked glycosylation"/>
    <property type="evidence" value="ECO:0007669"/>
    <property type="project" value="TreeGrafter"/>
</dbReference>
<dbReference type="GO" id="GO:0000026">
    <property type="term" value="F:alpha-1,2-mannosyltransferase activity"/>
    <property type="evidence" value="ECO:0007669"/>
    <property type="project" value="TreeGrafter"/>
</dbReference>
<dbReference type="STRING" id="554065.E1ZI30"/>
<dbReference type="Pfam" id="PF01793">
    <property type="entry name" value="Glyco_transf_15"/>
    <property type="match status" value="1"/>
</dbReference>
<dbReference type="Proteomes" id="UP000008141">
    <property type="component" value="Unassembled WGS sequence"/>
</dbReference>
<dbReference type="KEGG" id="cvr:CHLNCDRAFT_10179"/>
<evidence type="ECO:0000256" key="1">
    <source>
        <dbReference type="ARBA" id="ARBA00007677"/>
    </source>
</evidence>
<dbReference type="Gene3D" id="3.90.550.10">
    <property type="entry name" value="Spore Coat Polysaccharide Biosynthesis Protein SpsA, Chain A"/>
    <property type="match status" value="1"/>
</dbReference>
<dbReference type="InParanoid" id="E1ZI30"/>
<feature type="non-terminal residue" evidence="3">
    <location>
        <position position="275"/>
    </location>
</feature>
<dbReference type="InterPro" id="IPR029044">
    <property type="entry name" value="Nucleotide-diphossugar_trans"/>
</dbReference>
<dbReference type="RefSeq" id="XP_005846667.1">
    <property type="nucleotide sequence ID" value="XM_005846605.1"/>
</dbReference>
<evidence type="ECO:0000313" key="3">
    <source>
        <dbReference type="EMBL" id="EFN54565.1"/>
    </source>
</evidence>
<dbReference type="GeneID" id="17354040"/>
<accession>E1ZI30</accession>
<dbReference type="SUPFAM" id="SSF53448">
    <property type="entry name" value="Nucleotide-diphospho-sugar transferases"/>
    <property type="match status" value="1"/>
</dbReference>
<dbReference type="OrthoDB" id="439943at2759"/>
<sequence>KPRACILILARNSDLHGVLSSVGQLERRFNAAPHARYPYCYLNDRPFSLKFRAAVTAATAAPCFFGLVPQEHWSYPPHINVSRAAELRQAARRRMPYGGSESYRFMCRYFSGFFFDHPLLEGFDWYWRVEPDVHFMCNLPGRERDPFRHMQASNQSLAWTIVMDEVPSTIPSLWPEVQQWLADNPQHATQQQRQRVLASPYGRSRFTGCHFWSNFEVGRLSFFRSKAYRSFFAHLDAGTGFFYERWGDAPVHTLAAAALLHRDQIHFARDIGYKH</sequence>
<feature type="non-terminal residue" evidence="3">
    <location>
        <position position="1"/>
    </location>
</feature>
<dbReference type="AlphaFoldDB" id="E1ZI30"/>
<name>E1ZI30_CHLVA</name>
<gene>
    <name evidence="3" type="ORF">CHLNCDRAFT_10179</name>
</gene>
<keyword evidence="2" id="KW-0808">Transferase</keyword>
<dbReference type="OMA" id="YCDIHYD"/>
<dbReference type="EMBL" id="GL433847">
    <property type="protein sequence ID" value="EFN54565.1"/>
    <property type="molecule type" value="Genomic_DNA"/>
</dbReference>
<reference evidence="3 4" key="1">
    <citation type="journal article" date="2010" name="Plant Cell">
        <title>The Chlorella variabilis NC64A genome reveals adaptation to photosymbiosis, coevolution with viruses, and cryptic sex.</title>
        <authorList>
            <person name="Blanc G."/>
            <person name="Duncan G."/>
            <person name="Agarkova I."/>
            <person name="Borodovsky M."/>
            <person name="Gurnon J."/>
            <person name="Kuo A."/>
            <person name="Lindquist E."/>
            <person name="Lucas S."/>
            <person name="Pangilinan J."/>
            <person name="Polle J."/>
            <person name="Salamov A."/>
            <person name="Terry A."/>
            <person name="Yamada T."/>
            <person name="Dunigan D.D."/>
            <person name="Grigoriev I.V."/>
            <person name="Claverie J.M."/>
            <person name="Van Etten J.L."/>
        </authorList>
    </citation>
    <scope>NUCLEOTIDE SEQUENCE [LARGE SCALE GENOMIC DNA]</scope>
    <source>
        <strain evidence="3 4">NC64A</strain>
    </source>
</reference>
<dbReference type="GO" id="GO:0005794">
    <property type="term" value="C:Golgi apparatus"/>
    <property type="evidence" value="ECO:0007669"/>
    <property type="project" value="TreeGrafter"/>
</dbReference>
<evidence type="ECO:0000313" key="4">
    <source>
        <dbReference type="Proteomes" id="UP000008141"/>
    </source>
</evidence>
<organism evidence="4">
    <name type="scientific">Chlorella variabilis</name>
    <name type="common">Green alga</name>
    <dbReference type="NCBI Taxonomy" id="554065"/>
    <lineage>
        <taxon>Eukaryota</taxon>
        <taxon>Viridiplantae</taxon>
        <taxon>Chlorophyta</taxon>
        <taxon>core chlorophytes</taxon>
        <taxon>Trebouxiophyceae</taxon>
        <taxon>Chlorellales</taxon>
        <taxon>Chlorellaceae</taxon>
        <taxon>Chlorella clade</taxon>
        <taxon>Chlorella</taxon>
    </lineage>
</organism>
<dbReference type="PANTHER" id="PTHR31121">
    <property type="entry name" value="ALPHA-1,2 MANNOSYLTRANSFERASE KTR1"/>
    <property type="match status" value="1"/>
</dbReference>